<sequence length="272" mass="30760">MILTYLWRHGRLPDLIDAPRFTELVQRRKLYDRDTRHTALMDKLAAKRAVAAKLGPGWVTPTIWQGFVLPEHPISPLPIIVKARHGCNQYAVLRHEPSPRQWSALQSSASRWMALPYGKWLDEWAYEGVPRGLLAEPLLGAGPGLPVDYKIYVFGGHATHVQVHLDRGKNHHWVLHDRAFRPLVTHGQRCSEPRSLGAMLEAAEALGAGHEFIRIDFYEVDGAPRFGEFCLYPGSGLDPFAADWIDFELGKLWHGARAPVRPSRLERLVQPA</sequence>
<comment type="caution">
    <text evidence="1">The sequence shown here is derived from an EMBL/GenBank/DDBJ whole genome shotgun (WGS) entry which is preliminary data.</text>
</comment>
<evidence type="ECO:0000313" key="2">
    <source>
        <dbReference type="Proteomes" id="UP000562395"/>
    </source>
</evidence>
<dbReference type="AlphaFoldDB" id="A0A7W6EVK6"/>
<gene>
    <name evidence="1" type="ORF">GGQ88_001669</name>
</gene>
<protein>
    <recommendedName>
        <fullName evidence="3">Polysaccharide biosynthesis protein</fullName>
    </recommendedName>
</protein>
<organism evidence="1 2">
    <name type="scientific">Novosphingobium hassiacum</name>
    <dbReference type="NCBI Taxonomy" id="173676"/>
    <lineage>
        <taxon>Bacteria</taxon>
        <taxon>Pseudomonadati</taxon>
        <taxon>Pseudomonadota</taxon>
        <taxon>Alphaproteobacteria</taxon>
        <taxon>Sphingomonadales</taxon>
        <taxon>Sphingomonadaceae</taxon>
        <taxon>Novosphingobium</taxon>
    </lineage>
</organism>
<accession>A0A7W6EVK6</accession>
<dbReference type="InterPro" id="IPR029465">
    <property type="entry name" value="ATPgrasp_TupA"/>
</dbReference>
<dbReference type="RefSeq" id="WP_343057129.1">
    <property type="nucleotide sequence ID" value="NZ_JACICY010000003.1"/>
</dbReference>
<dbReference type="Proteomes" id="UP000562395">
    <property type="component" value="Unassembled WGS sequence"/>
</dbReference>
<dbReference type="Pfam" id="PF14305">
    <property type="entry name" value="ATPgrasp_TupA"/>
    <property type="match status" value="1"/>
</dbReference>
<reference evidence="1 2" key="1">
    <citation type="submission" date="2020-08" db="EMBL/GenBank/DDBJ databases">
        <title>Genomic Encyclopedia of Type Strains, Phase IV (KMG-IV): sequencing the most valuable type-strain genomes for metagenomic binning, comparative biology and taxonomic classification.</title>
        <authorList>
            <person name="Goeker M."/>
        </authorList>
    </citation>
    <scope>NUCLEOTIDE SEQUENCE [LARGE SCALE GENOMIC DNA]</scope>
    <source>
        <strain evidence="1 2">DSM 14552</strain>
    </source>
</reference>
<proteinExistence type="predicted"/>
<keyword evidence="2" id="KW-1185">Reference proteome</keyword>
<name>A0A7W6EVK6_9SPHN</name>
<evidence type="ECO:0008006" key="3">
    <source>
        <dbReference type="Google" id="ProtNLM"/>
    </source>
</evidence>
<evidence type="ECO:0000313" key="1">
    <source>
        <dbReference type="EMBL" id="MBB3860403.1"/>
    </source>
</evidence>
<dbReference type="EMBL" id="JACICY010000003">
    <property type="protein sequence ID" value="MBB3860403.1"/>
    <property type="molecule type" value="Genomic_DNA"/>
</dbReference>